<reference evidence="3 4" key="1">
    <citation type="submission" date="2021-08" db="EMBL/GenBank/DDBJ databases">
        <title>Draft Genome Sequence of Phanerochaete sordida strain YK-624.</title>
        <authorList>
            <person name="Mori T."/>
            <person name="Dohra H."/>
            <person name="Suzuki T."/>
            <person name="Kawagishi H."/>
            <person name="Hirai H."/>
        </authorList>
    </citation>
    <scope>NUCLEOTIDE SEQUENCE [LARGE SCALE GENOMIC DNA]</scope>
    <source>
        <strain evidence="3 4">YK-624</strain>
    </source>
</reference>
<evidence type="ECO:0000313" key="3">
    <source>
        <dbReference type="EMBL" id="GJE85368.1"/>
    </source>
</evidence>
<dbReference type="InterPro" id="IPR046522">
    <property type="entry name" value="DUF6699"/>
</dbReference>
<dbReference type="OrthoDB" id="3202436at2759"/>
<accession>A0A9P3FY60</accession>
<feature type="compositionally biased region" description="Pro residues" evidence="1">
    <location>
        <begin position="144"/>
        <end position="153"/>
    </location>
</feature>
<evidence type="ECO:0000256" key="1">
    <source>
        <dbReference type="SAM" id="MobiDB-lite"/>
    </source>
</evidence>
<comment type="caution">
    <text evidence="3">The sequence shown here is derived from an EMBL/GenBank/DDBJ whole genome shotgun (WGS) entry which is preliminary data.</text>
</comment>
<evidence type="ECO:0000313" key="4">
    <source>
        <dbReference type="Proteomes" id="UP000703269"/>
    </source>
</evidence>
<gene>
    <name evidence="3" type="ORF">PsYK624_014470</name>
</gene>
<feature type="region of interest" description="Disordered" evidence="1">
    <location>
        <begin position="110"/>
        <end position="159"/>
    </location>
</feature>
<dbReference type="Pfam" id="PF20415">
    <property type="entry name" value="DUF6699"/>
    <property type="match status" value="1"/>
</dbReference>
<organism evidence="3 4">
    <name type="scientific">Phanerochaete sordida</name>
    <dbReference type="NCBI Taxonomy" id="48140"/>
    <lineage>
        <taxon>Eukaryota</taxon>
        <taxon>Fungi</taxon>
        <taxon>Dikarya</taxon>
        <taxon>Basidiomycota</taxon>
        <taxon>Agaricomycotina</taxon>
        <taxon>Agaricomycetes</taxon>
        <taxon>Polyporales</taxon>
        <taxon>Phanerochaetaceae</taxon>
        <taxon>Phanerochaete</taxon>
    </lineage>
</organism>
<evidence type="ECO:0000259" key="2">
    <source>
        <dbReference type="Pfam" id="PF20415"/>
    </source>
</evidence>
<feature type="compositionally biased region" description="Acidic residues" evidence="1">
    <location>
        <begin position="126"/>
        <end position="136"/>
    </location>
</feature>
<feature type="domain" description="DUF6699" evidence="2">
    <location>
        <begin position="283"/>
        <end position="395"/>
    </location>
</feature>
<feature type="region of interest" description="Disordered" evidence="1">
    <location>
        <begin position="40"/>
        <end position="98"/>
    </location>
</feature>
<dbReference type="AlphaFoldDB" id="A0A9P3FY60"/>
<dbReference type="Proteomes" id="UP000703269">
    <property type="component" value="Unassembled WGS sequence"/>
</dbReference>
<protein>
    <recommendedName>
        <fullName evidence="2">DUF6699 domain-containing protein</fullName>
    </recommendedName>
</protein>
<proteinExistence type="predicted"/>
<sequence length="406" mass="43872">MQPMVDLWRWHDEIPIPPNAILEHNLHPVDPNFAPWVPSPELPAVDLPGASEQHADSATEHTGLGAPQPPSRDRAPPAAKPEGASSTPPARRSRLSPRFWLAKLRSTLPWRPRPAAGSCSPAGDSPAEDSPAEDSPAEDKRPRPAPAPEPPAPRQVTPAEWKAYGHWARPRIGDVVVRNATPPPFRRHLAPAHVEAVMRSLQSPDGALHPENWIARLEHRAPAAPRRLNPLLAHTRTGPPPLEYDVRMQDAVVCVGPPHVTLDARGAPVGLLPSVLAPAGPNGAQPATHPGVGALAVTALADEPAGFAWPFVVLARHAALPVTVGDVLEALHANFQECLAAGEVAGVSTARREALFRAYWARVEWYPDDAIPGLRRVDFLGDRYMFRGLEPAPDGDGFMMYFGPQR</sequence>
<dbReference type="EMBL" id="BPQB01000002">
    <property type="protein sequence ID" value="GJE85368.1"/>
    <property type="molecule type" value="Genomic_DNA"/>
</dbReference>
<name>A0A9P3FY60_9APHY</name>
<keyword evidence="4" id="KW-1185">Reference proteome</keyword>